<dbReference type="EMBL" id="KN882025">
    <property type="protein sequence ID" value="KIY46672.1"/>
    <property type="molecule type" value="Genomic_DNA"/>
</dbReference>
<evidence type="ECO:0000256" key="1">
    <source>
        <dbReference type="SAM" id="SignalP"/>
    </source>
</evidence>
<dbReference type="PANTHER" id="PTHR31987">
    <property type="entry name" value="GLUTAMINASE A-RELATED"/>
    <property type="match status" value="1"/>
</dbReference>
<feature type="signal peptide" evidence="1">
    <location>
        <begin position="1"/>
        <end position="18"/>
    </location>
</feature>
<gene>
    <name evidence="4" type="ORF">FISHEDRAFT_46807</name>
</gene>
<dbReference type="InterPro" id="IPR008928">
    <property type="entry name" value="6-hairpin_glycosidase_sf"/>
</dbReference>
<dbReference type="SUPFAM" id="SSF48208">
    <property type="entry name" value="Six-hairpin glycosidases"/>
    <property type="match status" value="1"/>
</dbReference>
<organism evidence="4 5">
    <name type="scientific">Fistulina hepatica ATCC 64428</name>
    <dbReference type="NCBI Taxonomy" id="1128425"/>
    <lineage>
        <taxon>Eukaryota</taxon>
        <taxon>Fungi</taxon>
        <taxon>Dikarya</taxon>
        <taxon>Basidiomycota</taxon>
        <taxon>Agaricomycotina</taxon>
        <taxon>Agaricomycetes</taxon>
        <taxon>Agaricomycetidae</taxon>
        <taxon>Agaricales</taxon>
        <taxon>Fistulinaceae</taxon>
        <taxon>Fistulina</taxon>
    </lineage>
</organism>
<name>A0A0D7A6L8_9AGAR</name>
<dbReference type="Proteomes" id="UP000054144">
    <property type="component" value="Unassembled WGS sequence"/>
</dbReference>
<dbReference type="GO" id="GO:0005975">
    <property type="term" value="P:carbohydrate metabolic process"/>
    <property type="evidence" value="ECO:0007669"/>
    <property type="project" value="InterPro"/>
</dbReference>
<dbReference type="InterPro" id="IPR032514">
    <property type="entry name" value="GtaA_central"/>
</dbReference>
<proteinExistence type="predicted"/>
<dbReference type="Pfam" id="PF17168">
    <property type="entry name" value="DUF5127"/>
    <property type="match status" value="1"/>
</dbReference>
<accession>A0A0D7A6L8</accession>
<evidence type="ECO:0000313" key="5">
    <source>
        <dbReference type="Proteomes" id="UP000054144"/>
    </source>
</evidence>
<protein>
    <submittedName>
        <fullName evidence="4">DUF1793-domain-containing protein</fullName>
    </submittedName>
</protein>
<evidence type="ECO:0000259" key="2">
    <source>
        <dbReference type="Pfam" id="PF16335"/>
    </source>
</evidence>
<feature type="chain" id="PRO_5002316192" evidence="1">
    <location>
        <begin position="19"/>
        <end position="716"/>
    </location>
</feature>
<dbReference type="OrthoDB" id="3918848at2759"/>
<keyword evidence="5" id="KW-1185">Reference proteome</keyword>
<feature type="domain" description="Glutaminase A central" evidence="2">
    <location>
        <begin position="337"/>
        <end position="682"/>
    </location>
</feature>
<reference evidence="4 5" key="1">
    <citation type="journal article" date="2015" name="Fungal Genet. Biol.">
        <title>Evolution of novel wood decay mechanisms in Agaricales revealed by the genome sequences of Fistulina hepatica and Cylindrobasidium torrendii.</title>
        <authorList>
            <person name="Floudas D."/>
            <person name="Held B.W."/>
            <person name="Riley R."/>
            <person name="Nagy L.G."/>
            <person name="Koehler G."/>
            <person name="Ransdell A.S."/>
            <person name="Younus H."/>
            <person name="Chow J."/>
            <person name="Chiniquy J."/>
            <person name="Lipzen A."/>
            <person name="Tritt A."/>
            <person name="Sun H."/>
            <person name="Haridas S."/>
            <person name="LaButti K."/>
            <person name="Ohm R.A."/>
            <person name="Kues U."/>
            <person name="Blanchette R.A."/>
            <person name="Grigoriev I.V."/>
            <person name="Minto R.E."/>
            <person name="Hibbett D.S."/>
        </authorList>
    </citation>
    <scope>NUCLEOTIDE SEQUENCE [LARGE SCALE GENOMIC DNA]</scope>
    <source>
        <strain evidence="4 5">ATCC 64428</strain>
    </source>
</reference>
<sequence>MISGVSLWLAFVATSALAWTSTPFSPASVPLAVRTPYLSAWLAQGTGTALNNAWPTFWTGTNLGWAGFIRVDGTSYSYLGAASVPDATYVQAEQLSLEFTATQSVFVFSAGGVNITVSFLSPVEPNDFVKHSTPFSYMALSVQSTDGAAHSVQLYSDISAEWVTGDNSLTANWTTTTGDIYTYQVQLEDQTVFGEISDHIQQGSAYYSTASVDGITYQTGEDTVVRAQFLNNGVLENSEDTDFRAVEDDWPVFAFAHDLGDVTESSEPIVVSVGLLRDPVVEYIIANDAIQDRSLYLWSEYSSSQEIIAAFLSDYSDALTRAEALDAQLYADASAISSDYAAVCALSVRQAFAATEMTISRADDGSWNTSDILVFLKEISSDGNVNTVDVIFPAWPLFLYFNAEIGEYLLEPLFLYQETGQWPEEYSIHDLGSTYPQALGHNDGDDEAMPIEECGNMVIMTLSVVQALGDTAWADRHYKLLDQWTQFLIADSLIPGDQLSTDDFAGALANQTNLAIKGIVGIGAMAEIARLLGNEDTASNYSSIAQSYVSQWQVFATSDNGEHLTLSYGNSSSWGLSYNLYADKLLNLSLFPSSVYEMQTSWYSTVEGLSKSMFSSLYKQYWQSLTSAIVTDDSVRDFFISSVAKYASDGLNSVPLSDWYDAISGISDGFEARPVVGGHLAHVSVPIRTEYFTRLIDRVFSCSLFFNHTSIIKLGC</sequence>
<dbReference type="InterPro" id="IPR033433">
    <property type="entry name" value="GtaA_N"/>
</dbReference>
<dbReference type="Pfam" id="PF16335">
    <property type="entry name" value="GtaA_6_Hairpin"/>
    <property type="match status" value="1"/>
</dbReference>
<evidence type="ECO:0000259" key="3">
    <source>
        <dbReference type="Pfam" id="PF17168"/>
    </source>
</evidence>
<feature type="domain" description="Glutaminase A N-terminal" evidence="3">
    <location>
        <begin position="102"/>
        <end position="332"/>
    </location>
</feature>
<dbReference type="InterPro" id="IPR052743">
    <property type="entry name" value="Glutaminase_GtaA"/>
</dbReference>
<dbReference type="AlphaFoldDB" id="A0A0D7A6L8"/>
<evidence type="ECO:0000313" key="4">
    <source>
        <dbReference type="EMBL" id="KIY46672.1"/>
    </source>
</evidence>
<keyword evidence="1" id="KW-0732">Signal</keyword>
<dbReference type="PANTHER" id="PTHR31987:SF1">
    <property type="entry name" value="GLUTAMINASE A"/>
    <property type="match status" value="1"/>
</dbReference>